<comment type="caution">
    <text evidence="1">The sequence shown here is derived from an EMBL/GenBank/DDBJ whole genome shotgun (WGS) entry which is preliminary data.</text>
</comment>
<dbReference type="EMBL" id="CAJJDM010000012">
    <property type="protein sequence ID" value="CAD8051131.1"/>
    <property type="molecule type" value="Genomic_DNA"/>
</dbReference>
<sequence length="53" mass="6245">MLNEFLVGSTFLKVQRKRDFYYGRQILESLEKNYNGIIDAPNSSNQNNFNDEL</sequence>
<dbReference type="Proteomes" id="UP000688137">
    <property type="component" value="Unassembled WGS sequence"/>
</dbReference>
<evidence type="ECO:0000313" key="1">
    <source>
        <dbReference type="EMBL" id="CAD8051131.1"/>
    </source>
</evidence>
<gene>
    <name evidence="1" type="ORF">PPRIM_AZ9-3.1.T0170406</name>
</gene>
<accession>A0A8S1K8V8</accession>
<dbReference type="AlphaFoldDB" id="A0A8S1K8V8"/>
<proteinExistence type="predicted"/>
<reference evidence="1" key="1">
    <citation type="submission" date="2021-01" db="EMBL/GenBank/DDBJ databases">
        <authorList>
            <consortium name="Genoscope - CEA"/>
            <person name="William W."/>
        </authorList>
    </citation>
    <scope>NUCLEOTIDE SEQUENCE</scope>
</reference>
<organism evidence="1 2">
    <name type="scientific">Paramecium primaurelia</name>
    <dbReference type="NCBI Taxonomy" id="5886"/>
    <lineage>
        <taxon>Eukaryota</taxon>
        <taxon>Sar</taxon>
        <taxon>Alveolata</taxon>
        <taxon>Ciliophora</taxon>
        <taxon>Intramacronucleata</taxon>
        <taxon>Oligohymenophorea</taxon>
        <taxon>Peniculida</taxon>
        <taxon>Parameciidae</taxon>
        <taxon>Paramecium</taxon>
    </lineage>
</organism>
<name>A0A8S1K8V8_PARPR</name>
<keyword evidence="2" id="KW-1185">Reference proteome</keyword>
<evidence type="ECO:0000313" key="2">
    <source>
        <dbReference type="Proteomes" id="UP000688137"/>
    </source>
</evidence>
<protein>
    <submittedName>
        <fullName evidence="1">Uncharacterized protein</fullName>
    </submittedName>
</protein>